<name>A0ABT1C1J3_9HYPH</name>
<dbReference type="InterPro" id="IPR021508">
    <property type="entry name" value="Gp17-like"/>
</dbReference>
<dbReference type="InterPro" id="IPR053745">
    <property type="entry name" value="Viral_Tail_Comp_sf"/>
</dbReference>
<dbReference type="EMBL" id="JAMXQS010000001">
    <property type="protein sequence ID" value="MCO6048637.1"/>
    <property type="molecule type" value="Genomic_DNA"/>
</dbReference>
<dbReference type="RefSeq" id="WP_252815546.1">
    <property type="nucleotide sequence ID" value="NZ_JAMXQS010000001.1"/>
</dbReference>
<accession>A0ABT1C1J3</accession>
<sequence length="125" mass="13564">MTQASAELQRAMFERLSLAGLRVFDGVPVGSLLPYVSFGRASAVDWSTSTEKGEEHLFSLHVWARGRKAAQEMAGSVKAVLDGAGLVLGACRLVDLRFVQAEFRDADGLGLREGILRFRALIEIA</sequence>
<keyword evidence="2" id="KW-1185">Reference proteome</keyword>
<protein>
    <submittedName>
        <fullName evidence="1">DUF3168 domain-containing protein</fullName>
    </submittedName>
</protein>
<comment type="caution">
    <text evidence="1">The sequence shown here is derived from an EMBL/GenBank/DDBJ whole genome shotgun (WGS) entry which is preliminary data.</text>
</comment>
<evidence type="ECO:0000313" key="2">
    <source>
        <dbReference type="Proteomes" id="UP001205906"/>
    </source>
</evidence>
<dbReference type="Pfam" id="PF11367">
    <property type="entry name" value="Tail_completion_gp17"/>
    <property type="match status" value="1"/>
</dbReference>
<proteinExistence type="predicted"/>
<gene>
    <name evidence="1" type="ORF">NGM99_02385</name>
</gene>
<dbReference type="Gene3D" id="3.30.2000.30">
    <property type="match status" value="1"/>
</dbReference>
<organism evidence="1 2">
    <name type="scientific">Mesorhizobium liriopis</name>
    <dbReference type="NCBI Taxonomy" id="2953882"/>
    <lineage>
        <taxon>Bacteria</taxon>
        <taxon>Pseudomonadati</taxon>
        <taxon>Pseudomonadota</taxon>
        <taxon>Alphaproteobacteria</taxon>
        <taxon>Hyphomicrobiales</taxon>
        <taxon>Phyllobacteriaceae</taxon>
        <taxon>Mesorhizobium</taxon>
    </lineage>
</organism>
<reference evidence="1 2" key="1">
    <citation type="submission" date="2022-06" db="EMBL/GenBank/DDBJ databases">
        <title>Mesorhizobium sp. strain RP14 Genome sequencing and assembly.</title>
        <authorList>
            <person name="Kim I."/>
        </authorList>
    </citation>
    <scope>NUCLEOTIDE SEQUENCE [LARGE SCALE GENOMIC DNA]</scope>
    <source>
        <strain evidence="2">RP14(2022)</strain>
    </source>
</reference>
<evidence type="ECO:0000313" key="1">
    <source>
        <dbReference type="EMBL" id="MCO6048637.1"/>
    </source>
</evidence>
<dbReference type="Proteomes" id="UP001205906">
    <property type="component" value="Unassembled WGS sequence"/>
</dbReference>